<sequence>MRLIISLDSSKEESSEQVRPIGCSKRSCLCCWHWINSYNLVHHTTWMTGGSHGKPYMNWALSNDIPVDLKVVAAMRMRVLDTLKWMEGWQRRPSDEHASSSGSSPDSEEPVDWKALTERYVEYDVGHSDTATPAQGV</sequence>
<organism evidence="2 3">
    <name type="scientific">Laetiporus sulphureus 93-53</name>
    <dbReference type="NCBI Taxonomy" id="1314785"/>
    <lineage>
        <taxon>Eukaryota</taxon>
        <taxon>Fungi</taxon>
        <taxon>Dikarya</taxon>
        <taxon>Basidiomycota</taxon>
        <taxon>Agaricomycotina</taxon>
        <taxon>Agaricomycetes</taxon>
        <taxon>Polyporales</taxon>
        <taxon>Laetiporus</taxon>
    </lineage>
</organism>
<dbReference type="EMBL" id="KV427632">
    <property type="protein sequence ID" value="KZT05169.1"/>
    <property type="molecule type" value="Genomic_DNA"/>
</dbReference>
<evidence type="ECO:0000313" key="2">
    <source>
        <dbReference type="EMBL" id="KZT05169.1"/>
    </source>
</evidence>
<dbReference type="InterPro" id="IPR027796">
    <property type="entry name" value="OTT_1508_deam-like"/>
</dbReference>
<feature type="region of interest" description="Disordered" evidence="1">
    <location>
        <begin position="90"/>
        <end position="111"/>
    </location>
</feature>
<keyword evidence="3" id="KW-1185">Reference proteome</keyword>
<dbReference type="InParanoid" id="A0A165DLX2"/>
<protein>
    <submittedName>
        <fullName evidence="2">Uncharacterized protein</fullName>
    </submittedName>
</protein>
<dbReference type="AlphaFoldDB" id="A0A165DLX2"/>
<dbReference type="GeneID" id="63826244"/>
<reference evidence="2 3" key="1">
    <citation type="journal article" date="2016" name="Mol. Biol. Evol.">
        <title>Comparative Genomics of Early-Diverging Mushroom-Forming Fungi Provides Insights into the Origins of Lignocellulose Decay Capabilities.</title>
        <authorList>
            <person name="Nagy L.G."/>
            <person name="Riley R."/>
            <person name="Tritt A."/>
            <person name="Adam C."/>
            <person name="Daum C."/>
            <person name="Floudas D."/>
            <person name="Sun H."/>
            <person name="Yadav J.S."/>
            <person name="Pangilinan J."/>
            <person name="Larsson K.H."/>
            <person name="Matsuura K."/>
            <person name="Barry K."/>
            <person name="Labutti K."/>
            <person name="Kuo R."/>
            <person name="Ohm R.A."/>
            <person name="Bhattacharya S.S."/>
            <person name="Shirouzu T."/>
            <person name="Yoshinaga Y."/>
            <person name="Martin F.M."/>
            <person name="Grigoriev I.V."/>
            <person name="Hibbett D.S."/>
        </authorList>
    </citation>
    <scope>NUCLEOTIDE SEQUENCE [LARGE SCALE GENOMIC DNA]</scope>
    <source>
        <strain evidence="2 3">93-53</strain>
    </source>
</reference>
<dbReference type="RefSeq" id="XP_040762909.1">
    <property type="nucleotide sequence ID" value="XM_040909215.1"/>
</dbReference>
<evidence type="ECO:0000256" key="1">
    <source>
        <dbReference type="SAM" id="MobiDB-lite"/>
    </source>
</evidence>
<evidence type="ECO:0000313" key="3">
    <source>
        <dbReference type="Proteomes" id="UP000076871"/>
    </source>
</evidence>
<dbReference type="OrthoDB" id="3063780at2759"/>
<name>A0A165DLX2_9APHY</name>
<accession>A0A165DLX2</accession>
<proteinExistence type="predicted"/>
<dbReference type="Proteomes" id="UP000076871">
    <property type="component" value="Unassembled WGS sequence"/>
</dbReference>
<dbReference type="Pfam" id="PF14441">
    <property type="entry name" value="OTT_1508_deam"/>
    <property type="match status" value="1"/>
</dbReference>
<gene>
    <name evidence="2" type="ORF">LAESUDRAFT_727420</name>
</gene>